<dbReference type="Proteomes" id="UP001274830">
    <property type="component" value="Unassembled WGS sequence"/>
</dbReference>
<protein>
    <submittedName>
        <fullName evidence="3">Uncharacterized protein</fullName>
    </submittedName>
</protein>
<accession>A0AAE0TSC7</accession>
<name>A0AAE0TSC7_9PEZI</name>
<keyword evidence="2" id="KW-0472">Membrane</keyword>
<gene>
    <name evidence="3" type="ORF">LTR78_009012</name>
</gene>
<reference evidence="3" key="1">
    <citation type="submission" date="2023-07" db="EMBL/GenBank/DDBJ databases">
        <title>Black Yeasts Isolated from many extreme environments.</title>
        <authorList>
            <person name="Coleine C."/>
            <person name="Stajich J.E."/>
            <person name="Selbmann L."/>
        </authorList>
    </citation>
    <scope>NUCLEOTIDE SEQUENCE</scope>
    <source>
        <strain evidence="3">CCFEE 5485</strain>
    </source>
</reference>
<organism evidence="3 4">
    <name type="scientific">Recurvomyces mirabilis</name>
    <dbReference type="NCBI Taxonomy" id="574656"/>
    <lineage>
        <taxon>Eukaryota</taxon>
        <taxon>Fungi</taxon>
        <taxon>Dikarya</taxon>
        <taxon>Ascomycota</taxon>
        <taxon>Pezizomycotina</taxon>
        <taxon>Dothideomycetes</taxon>
        <taxon>Dothideomycetidae</taxon>
        <taxon>Mycosphaerellales</taxon>
        <taxon>Teratosphaeriaceae</taxon>
        <taxon>Recurvomyces</taxon>
    </lineage>
</organism>
<proteinExistence type="predicted"/>
<feature type="region of interest" description="Disordered" evidence="1">
    <location>
        <begin position="316"/>
        <end position="358"/>
    </location>
</feature>
<feature type="transmembrane region" description="Helical" evidence="2">
    <location>
        <begin position="230"/>
        <end position="252"/>
    </location>
</feature>
<evidence type="ECO:0000256" key="2">
    <source>
        <dbReference type="SAM" id="Phobius"/>
    </source>
</evidence>
<keyword evidence="4" id="KW-1185">Reference proteome</keyword>
<keyword evidence="2" id="KW-0812">Transmembrane</keyword>
<keyword evidence="2" id="KW-1133">Transmembrane helix</keyword>
<dbReference type="AlphaFoldDB" id="A0AAE0TSC7"/>
<evidence type="ECO:0000313" key="3">
    <source>
        <dbReference type="EMBL" id="KAK3671051.1"/>
    </source>
</evidence>
<comment type="caution">
    <text evidence="3">The sequence shown here is derived from an EMBL/GenBank/DDBJ whole genome shotgun (WGS) entry which is preliminary data.</text>
</comment>
<dbReference type="EMBL" id="JAUTXT010000047">
    <property type="protein sequence ID" value="KAK3671051.1"/>
    <property type="molecule type" value="Genomic_DNA"/>
</dbReference>
<evidence type="ECO:0000313" key="4">
    <source>
        <dbReference type="Proteomes" id="UP001274830"/>
    </source>
</evidence>
<sequence length="358" mass="39109">MAANVSYEVLGNISSTARVSTFNSDNGDYAFVAIPPSQELAQRDYTALTFGFWCSAAFSGNLQASHSNWQMVHFVDPALTDINITQVKNPYYLGWAGLLTTLQGVIDDPEIVDPVHGGMAFVMACNATLYNIEYDYVNGTVVRFVAQMTNSTVVEAAIGPMANDFAQPYLQQYAESAVFSNTSAELADKLSLSYSKAALSFFAQTINAVPATRAQERTSVLVARIEVAPLYALVVADLLYVVAGIGLMIAPLKMSSADVRQLQSRLGITALVADRFETEHELRPVKEVEDLFEECKGLRSRRIGIVRSEEHGWSYAVTTPEPEKNDGSDMELSLISPTPLAENRDGSSFRWDGASQRG</sequence>
<evidence type="ECO:0000256" key="1">
    <source>
        <dbReference type="SAM" id="MobiDB-lite"/>
    </source>
</evidence>